<dbReference type="Proteomes" id="UP000799767">
    <property type="component" value="Unassembled WGS sequence"/>
</dbReference>
<protein>
    <recommendedName>
        <fullName evidence="3">Mmc1 C-terminal domain-containing protein</fullName>
    </recommendedName>
</protein>
<evidence type="ECO:0000313" key="4">
    <source>
        <dbReference type="EMBL" id="KAF2483374.1"/>
    </source>
</evidence>
<accession>A0A6A6PUK2</accession>
<keyword evidence="2" id="KW-0812">Transmembrane</keyword>
<keyword evidence="2" id="KW-1133">Transmembrane helix</keyword>
<feature type="region of interest" description="Disordered" evidence="1">
    <location>
        <begin position="351"/>
        <end position="370"/>
    </location>
</feature>
<keyword evidence="5" id="KW-1185">Reference proteome</keyword>
<reference evidence="4" key="1">
    <citation type="journal article" date="2020" name="Stud. Mycol.">
        <title>101 Dothideomycetes genomes: a test case for predicting lifestyles and emergence of pathogens.</title>
        <authorList>
            <person name="Haridas S."/>
            <person name="Albert R."/>
            <person name="Binder M."/>
            <person name="Bloem J."/>
            <person name="Labutti K."/>
            <person name="Salamov A."/>
            <person name="Andreopoulos B."/>
            <person name="Baker S."/>
            <person name="Barry K."/>
            <person name="Bills G."/>
            <person name="Bluhm B."/>
            <person name="Cannon C."/>
            <person name="Castanera R."/>
            <person name="Culley D."/>
            <person name="Daum C."/>
            <person name="Ezra D."/>
            <person name="Gonzalez J."/>
            <person name="Henrissat B."/>
            <person name="Kuo A."/>
            <person name="Liang C."/>
            <person name="Lipzen A."/>
            <person name="Lutzoni F."/>
            <person name="Magnuson J."/>
            <person name="Mondo S."/>
            <person name="Nolan M."/>
            <person name="Ohm R."/>
            <person name="Pangilinan J."/>
            <person name="Park H.-J."/>
            <person name="Ramirez L."/>
            <person name="Alfaro M."/>
            <person name="Sun H."/>
            <person name="Tritt A."/>
            <person name="Yoshinaga Y."/>
            <person name="Zwiers L.-H."/>
            <person name="Turgeon B."/>
            <person name="Goodwin S."/>
            <person name="Spatafora J."/>
            <person name="Crous P."/>
            <person name="Grigoriev I."/>
        </authorList>
    </citation>
    <scope>NUCLEOTIDE SEQUENCE</scope>
    <source>
        <strain evidence="4">CBS 113389</strain>
    </source>
</reference>
<evidence type="ECO:0000256" key="1">
    <source>
        <dbReference type="SAM" id="MobiDB-lite"/>
    </source>
</evidence>
<dbReference type="InterPro" id="IPR056196">
    <property type="entry name" value="Mmc1_C"/>
</dbReference>
<dbReference type="AlphaFoldDB" id="A0A6A6PUK2"/>
<dbReference type="Pfam" id="PF23867">
    <property type="entry name" value="Mmc1_N"/>
    <property type="match status" value="1"/>
</dbReference>
<dbReference type="PANTHER" id="PTHR38644">
    <property type="entry name" value="EXPRESSED PROTEIN"/>
    <property type="match status" value="1"/>
</dbReference>
<feature type="domain" description="Mmc1 C-terminal" evidence="3">
    <location>
        <begin position="416"/>
        <end position="644"/>
    </location>
</feature>
<name>A0A6A6PUK2_9PEZI</name>
<dbReference type="RefSeq" id="XP_033589944.1">
    <property type="nucleotide sequence ID" value="XM_033737134.1"/>
</dbReference>
<evidence type="ECO:0000259" key="3">
    <source>
        <dbReference type="Pfam" id="PF23868"/>
    </source>
</evidence>
<sequence>MPPRLPLTARHLQAAIKEPYICSSCLAKSATWNGARGIARTSRQREDRDVQAKRTTPLRPRLSTTTFRVPKTASIRNYATNDSLASTTAVNAPTTVPEPYRDLYNALLALQEQASSYVDLSRLQLATRSLESNNAVIRVALLGLGSKGALAARRLAGVLLSDILSDDEPWQREILEGIEDGRSLLLRYGDAEDVPRSNALVRTMHIPSPFLRTHNMEILITGFSPGAGDVPSSDVAALEDALLVPPLTTPNSAGGRVAFVRYPVHKAVLVVDGIAGAVEYGRFPVDLTEGPFINAAICVSAPPTPSEGGVPGGRTVDVDLANQALEHFRSHKAEGAQHLQELDRSGVPALGEWMASTNPNSPADKSRSTTDLNPAVGNLISSILANASTSIAVSEDSERTLATANTVSEHQRKALQGAISRWSAEAHSDLQRNLDTALHDSNAWRRTVWWRLFWRIDDVTVSASDIIRSSWLTESEQRLAFLSGRIFDAGLATEAQLIGTPVAANHEDAQSAKPDVTAEAGTARLKAAAELERAGRLLTRLQLQPPPIPLTRGPWPQAINFSRAYMLHALVPALHRKAQTLLVSALTTIGGSAALSAWLFVATAGVYEAGAVFALGFVWSLRRLQKKWEGEREGFAAIVREDARRVLMEVEEALRGIVDGGGRVRVRGEDERSWREARGAVERCQAALEKIKAER</sequence>
<dbReference type="GeneID" id="54478136"/>
<keyword evidence="2" id="KW-0472">Membrane</keyword>
<dbReference type="OrthoDB" id="5593063at2759"/>
<feature type="transmembrane region" description="Helical" evidence="2">
    <location>
        <begin position="597"/>
        <end position="619"/>
    </location>
</feature>
<gene>
    <name evidence="4" type="ORF">BDY17DRAFT_324115</name>
</gene>
<dbReference type="Pfam" id="PF23868">
    <property type="entry name" value="Mmc1_C"/>
    <property type="match status" value="1"/>
</dbReference>
<proteinExistence type="predicted"/>
<evidence type="ECO:0000313" key="5">
    <source>
        <dbReference type="Proteomes" id="UP000799767"/>
    </source>
</evidence>
<evidence type="ECO:0000256" key="2">
    <source>
        <dbReference type="SAM" id="Phobius"/>
    </source>
</evidence>
<dbReference type="EMBL" id="MU001635">
    <property type="protein sequence ID" value="KAF2483374.1"/>
    <property type="molecule type" value="Genomic_DNA"/>
</dbReference>
<organism evidence="4 5">
    <name type="scientific">Neohortaea acidophila</name>
    <dbReference type="NCBI Taxonomy" id="245834"/>
    <lineage>
        <taxon>Eukaryota</taxon>
        <taxon>Fungi</taxon>
        <taxon>Dikarya</taxon>
        <taxon>Ascomycota</taxon>
        <taxon>Pezizomycotina</taxon>
        <taxon>Dothideomycetes</taxon>
        <taxon>Dothideomycetidae</taxon>
        <taxon>Mycosphaerellales</taxon>
        <taxon>Teratosphaeriaceae</taxon>
        <taxon>Neohortaea</taxon>
    </lineage>
</organism>
<dbReference type="PANTHER" id="PTHR38644:SF1">
    <property type="entry name" value="EXPRESSED PROTEIN"/>
    <property type="match status" value="1"/>
</dbReference>